<dbReference type="PANTHER" id="PTHR46797">
    <property type="entry name" value="HTH-TYPE TRANSCRIPTIONAL REGULATOR"/>
    <property type="match status" value="1"/>
</dbReference>
<evidence type="ECO:0000256" key="1">
    <source>
        <dbReference type="ARBA" id="ARBA00023125"/>
    </source>
</evidence>
<organism evidence="3 4">
    <name type="scientific">Fodinibius salicampi</name>
    <dbReference type="NCBI Taxonomy" id="1920655"/>
    <lineage>
        <taxon>Bacteria</taxon>
        <taxon>Pseudomonadati</taxon>
        <taxon>Balneolota</taxon>
        <taxon>Balneolia</taxon>
        <taxon>Balneolales</taxon>
        <taxon>Balneolaceae</taxon>
        <taxon>Fodinibius</taxon>
    </lineage>
</organism>
<sequence>MVKGNEIQKALGKTVRELRLANNLSQEKLAELASLDRSYISEVENGNKTASIITVFKIAVALDIKPSQLLQKMEEYFEFN</sequence>
<dbReference type="Gene3D" id="1.10.260.40">
    <property type="entry name" value="lambda repressor-like DNA-binding domains"/>
    <property type="match status" value="1"/>
</dbReference>
<dbReference type="CDD" id="cd00093">
    <property type="entry name" value="HTH_XRE"/>
    <property type="match status" value="1"/>
</dbReference>
<dbReference type="Proteomes" id="UP001207337">
    <property type="component" value="Unassembled WGS sequence"/>
</dbReference>
<reference evidence="3 4" key="1">
    <citation type="submission" date="2021-11" db="EMBL/GenBank/DDBJ databases">
        <title>Aliifidinibius sp. nov., a new bacterium isolated from saline soil.</title>
        <authorList>
            <person name="Galisteo C."/>
            <person name="De La Haba R."/>
            <person name="Sanchez-Porro C."/>
            <person name="Ventosa A."/>
        </authorList>
    </citation>
    <scope>NUCLEOTIDE SEQUENCE [LARGE SCALE GENOMIC DNA]</scope>
    <source>
        <strain evidence="3 4">KACC 190600</strain>
    </source>
</reference>
<proteinExistence type="predicted"/>
<dbReference type="RefSeq" id="WP_265788779.1">
    <property type="nucleotide sequence ID" value="NZ_BAABRS010000001.1"/>
</dbReference>
<gene>
    <name evidence="3" type="ORF">LQ318_07105</name>
</gene>
<keyword evidence="1" id="KW-0238">DNA-binding</keyword>
<dbReference type="PROSITE" id="PS50943">
    <property type="entry name" value="HTH_CROC1"/>
    <property type="match status" value="1"/>
</dbReference>
<dbReference type="PANTHER" id="PTHR46797:SF1">
    <property type="entry name" value="METHYLPHOSPHONATE SYNTHASE"/>
    <property type="match status" value="1"/>
</dbReference>
<dbReference type="SUPFAM" id="SSF47413">
    <property type="entry name" value="lambda repressor-like DNA-binding domains"/>
    <property type="match status" value="1"/>
</dbReference>
<protein>
    <submittedName>
        <fullName evidence="3">Helix-turn-helix transcriptional regulator</fullName>
    </submittedName>
</protein>
<dbReference type="InterPro" id="IPR001387">
    <property type="entry name" value="Cro/C1-type_HTH"/>
</dbReference>
<feature type="domain" description="HTH cro/C1-type" evidence="2">
    <location>
        <begin position="15"/>
        <end position="69"/>
    </location>
</feature>
<dbReference type="InterPro" id="IPR050807">
    <property type="entry name" value="TransReg_Diox_bact_type"/>
</dbReference>
<dbReference type="InterPro" id="IPR010982">
    <property type="entry name" value="Lambda_DNA-bd_dom_sf"/>
</dbReference>
<comment type="caution">
    <text evidence="3">The sequence shown here is derived from an EMBL/GenBank/DDBJ whole genome shotgun (WGS) entry which is preliminary data.</text>
</comment>
<accession>A0ABT3PXV2</accession>
<dbReference type="EMBL" id="JAJNDC010000001">
    <property type="protein sequence ID" value="MCW9712668.1"/>
    <property type="molecule type" value="Genomic_DNA"/>
</dbReference>
<dbReference type="Pfam" id="PF01381">
    <property type="entry name" value="HTH_3"/>
    <property type="match status" value="1"/>
</dbReference>
<evidence type="ECO:0000259" key="2">
    <source>
        <dbReference type="PROSITE" id="PS50943"/>
    </source>
</evidence>
<evidence type="ECO:0000313" key="3">
    <source>
        <dbReference type="EMBL" id="MCW9712668.1"/>
    </source>
</evidence>
<keyword evidence="4" id="KW-1185">Reference proteome</keyword>
<name>A0ABT3PXV2_9BACT</name>
<dbReference type="SMART" id="SM00530">
    <property type="entry name" value="HTH_XRE"/>
    <property type="match status" value="1"/>
</dbReference>
<evidence type="ECO:0000313" key="4">
    <source>
        <dbReference type="Proteomes" id="UP001207337"/>
    </source>
</evidence>